<reference evidence="2 3" key="1">
    <citation type="submission" date="2020-03" db="EMBL/GenBank/DDBJ databases">
        <title>Vagococcus sp. nov., isolated from beetles.</title>
        <authorList>
            <person name="Hyun D.-W."/>
            <person name="Bae J.-W."/>
        </authorList>
    </citation>
    <scope>NUCLEOTIDE SEQUENCE [LARGE SCALE GENOMIC DNA]</scope>
    <source>
        <strain evidence="2 3">HDW17B</strain>
    </source>
</reference>
<evidence type="ECO:0000313" key="2">
    <source>
        <dbReference type="EMBL" id="QIL47778.1"/>
    </source>
</evidence>
<feature type="domain" description="Beta-lactamase-related" evidence="1">
    <location>
        <begin position="65"/>
        <end position="345"/>
    </location>
</feature>
<gene>
    <name evidence="2" type="ORF">G7082_04090</name>
</gene>
<dbReference type="InterPro" id="IPR050491">
    <property type="entry name" value="AmpC-like"/>
</dbReference>
<name>A0A6G8ARR9_9ENTE</name>
<protein>
    <submittedName>
        <fullName evidence="2">Beta-lactamase family protein</fullName>
    </submittedName>
</protein>
<dbReference type="InterPro" id="IPR012338">
    <property type="entry name" value="Beta-lactam/transpept-like"/>
</dbReference>
<dbReference type="PANTHER" id="PTHR46825">
    <property type="entry name" value="D-ALANYL-D-ALANINE-CARBOXYPEPTIDASE/ENDOPEPTIDASE AMPH"/>
    <property type="match status" value="1"/>
</dbReference>
<dbReference type="Gene3D" id="3.40.710.10">
    <property type="entry name" value="DD-peptidase/beta-lactamase superfamily"/>
    <property type="match status" value="1"/>
</dbReference>
<dbReference type="Proteomes" id="UP000501747">
    <property type="component" value="Chromosome"/>
</dbReference>
<dbReference type="SUPFAM" id="SSF56601">
    <property type="entry name" value="beta-lactamase/transpeptidase-like"/>
    <property type="match status" value="1"/>
</dbReference>
<organism evidence="2 3">
    <name type="scientific">Vagococcus hydrophili</name>
    <dbReference type="NCBI Taxonomy" id="2714947"/>
    <lineage>
        <taxon>Bacteria</taxon>
        <taxon>Bacillati</taxon>
        <taxon>Bacillota</taxon>
        <taxon>Bacilli</taxon>
        <taxon>Lactobacillales</taxon>
        <taxon>Enterococcaceae</taxon>
        <taxon>Vagococcus</taxon>
    </lineage>
</organism>
<accession>A0A6G8ARR9</accession>
<dbReference type="PANTHER" id="PTHR46825:SF9">
    <property type="entry name" value="BETA-LACTAMASE-RELATED DOMAIN-CONTAINING PROTEIN"/>
    <property type="match status" value="1"/>
</dbReference>
<dbReference type="InterPro" id="IPR001466">
    <property type="entry name" value="Beta-lactam-related"/>
</dbReference>
<proteinExistence type="predicted"/>
<sequence length="360" mass="40649">MTFKKLKEKKVMILVASVSLVALILFGAVSKSNSFHAESKTKPTEQETTMNEIDRLVDDSNMFGSLVMMKNGEAIYTQSYGMADAEGKIKNDQDIIYPIASLQKSMTAVMIAQLISEDKLTYDTTIDKFYEDLDHAEEVTVRDLIDHTSGFVMPEVASDSVLKTEQEQLENALKTSEYNGNREFQYSNGNYSFLAGIIMKLDERSYEESLQTRILNPLHMKNTYLWSNLPKDVQLPKEYFYHEDKNYQTDTLVYSEELMSTLLGAGNVYATAEDVAIFETSLNNGVLLKDEEYLELFGIQHNDLMARMGNISSQGAGGGYSSYVYGDITNQNVVVFLVNQSSPTDSIPVMENLYQQLLEF</sequence>
<evidence type="ECO:0000259" key="1">
    <source>
        <dbReference type="Pfam" id="PF00144"/>
    </source>
</evidence>
<dbReference type="RefSeq" id="WP_166033950.1">
    <property type="nucleotide sequence ID" value="NZ_CP049887.1"/>
</dbReference>
<dbReference type="KEGG" id="vhy:G7082_04090"/>
<dbReference type="AlphaFoldDB" id="A0A6G8ARR9"/>
<keyword evidence="3" id="KW-1185">Reference proteome</keyword>
<evidence type="ECO:0000313" key="3">
    <source>
        <dbReference type="Proteomes" id="UP000501747"/>
    </source>
</evidence>
<dbReference type="Pfam" id="PF00144">
    <property type="entry name" value="Beta-lactamase"/>
    <property type="match status" value="1"/>
</dbReference>
<dbReference type="EMBL" id="CP049887">
    <property type="protein sequence ID" value="QIL47778.1"/>
    <property type="molecule type" value="Genomic_DNA"/>
</dbReference>